<evidence type="ECO:0000256" key="3">
    <source>
        <dbReference type="ARBA" id="ARBA00022840"/>
    </source>
</evidence>
<dbReference type="RefSeq" id="WP_223409048.1">
    <property type="nucleotide sequence ID" value="NZ_JAGSHT010000018.1"/>
</dbReference>
<accession>A0ABS7SF23</accession>
<sequence>MSIPPAAETSGPSPLEGPLASFLADFHALANLAAEHSTPETSGEPLLPALTAHLGVDPRTPATLTEEISPLRTADADVALEHVIAAHGGGEQLGIGGGDQRWHNSLSEIVQYAGQHGMFPIGPVEFRTVPVGPETERSVVAFGLHLFAFDGSPVAVLQRGSNPQFGAAAKLEVLTPDREVAAAFLTQIRAAMNSHSVLRRQVVTFTSSEYGPSAGGVTFHARPAVRSGDIVLPEGTLRRIERHVLGIGAHAEALARAGQHLKRGVLLYGPPGTGKTLTVRYLVGAANDATVILLSGQSLALVSLAAETARTLAPAIVVLEDCDLVAGARNPHTSSPLLFEVLDALDGLSADSDVTFLLTTNRVDVLEPALAQRPGRVDLAVEIPLPDAPARRALLDLYAGDLAFSAQAREEVADAASGATASFVKELVRRAVLLAAEAGTPEQVGDEQLRSAVAEMMSDGEAITRATLGASAPDGVPDVFDEGESGDGTGAGWFAYAPLAGGVYRPGLQGPHASASFSADLHFEADAEDGAEGVVDPDPRRRPDGGPVGGPDAGSDGGGAPA</sequence>
<keyword evidence="3" id="KW-0067">ATP-binding</keyword>
<dbReference type="Gene3D" id="3.40.50.300">
    <property type="entry name" value="P-loop containing nucleotide triphosphate hydrolases"/>
    <property type="match status" value="1"/>
</dbReference>
<dbReference type="InterPro" id="IPR027417">
    <property type="entry name" value="P-loop_NTPase"/>
</dbReference>
<proteinExistence type="inferred from homology"/>
<dbReference type="EMBL" id="JAGSHT010000018">
    <property type="protein sequence ID" value="MBZ2198340.1"/>
    <property type="molecule type" value="Genomic_DNA"/>
</dbReference>
<evidence type="ECO:0000313" key="7">
    <source>
        <dbReference type="Proteomes" id="UP000826651"/>
    </source>
</evidence>
<feature type="compositionally biased region" description="Gly residues" evidence="4">
    <location>
        <begin position="546"/>
        <end position="562"/>
    </location>
</feature>
<dbReference type="InterPro" id="IPR003959">
    <property type="entry name" value="ATPase_AAA_core"/>
</dbReference>
<evidence type="ECO:0000256" key="2">
    <source>
        <dbReference type="ARBA" id="ARBA00022741"/>
    </source>
</evidence>
<keyword evidence="2" id="KW-0547">Nucleotide-binding</keyword>
<keyword evidence="7" id="KW-1185">Reference proteome</keyword>
<evidence type="ECO:0000256" key="4">
    <source>
        <dbReference type="SAM" id="MobiDB-lite"/>
    </source>
</evidence>
<reference evidence="6 7" key="1">
    <citation type="submission" date="2021-04" db="EMBL/GenBank/DDBJ databases">
        <title>Ruania sp. nov., isolated from sandy soil of mangrove forest.</title>
        <authorList>
            <person name="Ge X."/>
            <person name="Huang R."/>
            <person name="Liu W."/>
        </authorList>
    </citation>
    <scope>NUCLEOTIDE SEQUENCE [LARGE SCALE GENOMIC DNA]</scope>
    <source>
        <strain evidence="6 7">N2-46</strain>
    </source>
</reference>
<evidence type="ECO:0000259" key="5">
    <source>
        <dbReference type="SMART" id="SM00382"/>
    </source>
</evidence>
<dbReference type="Proteomes" id="UP000826651">
    <property type="component" value="Unassembled WGS sequence"/>
</dbReference>
<feature type="domain" description="AAA+ ATPase" evidence="5">
    <location>
        <begin position="261"/>
        <end position="387"/>
    </location>
</feature>
<feature type="region of interest" description="Disordered" evidence="4">
    <location>
        <begin position="523"/>
        <end position="562"/>
    </location>
</feature>
<gene>
    <name evidence="6" type="ORF">KCQ71_19475</name>
</gene>
<evidence type="ECO:0000256" key="1">
    <source>
        <dbReference type="ARBA" id="ARBA00006914"/>
    </source>
</evidence>
<dbReference type="InterPro" id="IPR003593">
    <property type="entry name" value="AAA+_ATPase"/>
</dbReference>
<dbReference type="Gene3D" id="1.10.8.60">
    <property type="match status" value="1"/>
</dbReference>
<organism evidence="6 7">
    <name type="scientific">Occultella gossypii</name>
    <dbReference type="NCBI Taxonomy" id="2800820"/>
    <lineage>
        <taxon>Bacteria</taxon>
        <taxon>Bacillati</taxon>
        <taxon>Actinomycetota</taxon>
        <taxon>Actinomycetes</taxon>
        <taxon>Micrococcales</taxon>
        <taxon>Ruaniaceae</taxon>
        <taxon>Occultella</taxon>
    </lineage>
</organism>
<name>A0ABS7SF23_9MICO</name>
<dbReference type="PANTHER" id="PTHR23073">
    <property type="entry name" value="26S PROTEASOME REGULATORY SUBUNIT"/>
    <property type="match status" value="1"/>
</dbReference>
<comment type="caution">
    <text evidence="6">The sequence shown here is derived from an EMBL/GenBank/DDBJ whole genome shotgun (WGS) entry which is preliminary data.</text>
</comment>
<evidence type="ECO:0000313" key="6">
    <source>
        <dbReference type="EMBL" id="MBZ2198340.1"/>
    </source>
</evidence>
<dbReference type="CDD" id="cd19481">
    <property type="entry name" value="RecA-like_protease"/>
    <property type="match status" value="1"/>
</dbReference>
<dbReference type="Pfam" id="PF00004">
    <property type="entry name" value="AAA"/>
    <property type="match status" value="1"/>
</dbReference>
<keyword evidence="6" id="KW-0378">Hydrolase</keyword>
<dbReference type="GO" id="GO:0008233">
    <property type="term" value="F:peptidase activity"/>
    <property type="evidence" value="ECO:0007669"/>
    <property type="project" value="UniProtKB-KW"/>
</dbReference>
<keyword evidence="6" id="KW-0645">Protease</keyword>
<dbReference type="SUPFAM" id="SSF52540">
    <property type="entry name" value="P-loop containing nucleoside triphosphate hydrolases"/>
    <property type="match status" value="1"/>
</dbReference>
<dbReference type="GO" id="GO:0006508">
    <property type="term" value="P:proteolysis"/>
    <property type="evidence" value="ECO:0007669"/>
    <property type="project" value="UniProtKB-KW"/>
</dbReference>
<dbReference type="InterPro" id="IPR050221">
    <property type="entry name" value="26S_Proteasome_ATPase"/>
</dbReference>
<protein>
    <submittedName>
        <fullName evidence="6">26S protease regulatory subunit</fullName>
    </submittedName>
</protein>
<dbReference type="SMART" id="SM00382">
    <property type="entry name" value="AAA"/>
    <property type="match status" value="1"/>
</dbReference>
<comment type="similarity">
    <text evidence="1">Belongs to the AAA ATPase family.</text>
</comment>